<reference evidence="1" key="2">
    <citation type="submission" date="2021-04" db="EMBL/GenBank/DDBJ databases">
        <authorList>
            <person name="Gilroy R."/>
        </authorList>
    </citation>
    <scope>NUCLEOTIDE SEQUENCE</scope>
    <source>
        <strain evidence="1">CHK198-12963</strain>
    </source>
</reference>
<evidence type="ECO:0000313" key="2">
    <source>
        <dbReference type="Proteomes" id="UP000823863"/>
    </source>
</evidence>
<dbReference type="EMBL" id="DWWB01000014">
    <property type="protein sequence ID" value="HJC65751.1"/>
    <property type="molecule type" value="Genomic_DNA"/>
</dbReference>
<organism evidence="1 2">
    <name type="scientific">Candidatus Enterocloster excrementigallinarum</name>
    <dbReference type="NCBI Taxonomy" id="2838558"/>
    <lineage>
        <taxon>Bacteria</taxon>
        <taxon>Bacillati</taxon>
        <taxon>Bacillota</taxon>
        <taxon>Clostridia</taxon>
        <taxon>Lachnospirales</taxon>
        <taxon>Lachnospiraceae</taxon>
        <taxon>Enterocloster</taxon>
    </lineage>
</organism>
<dbReference type="InterPro" id="IPR009057">
    <property type="entry name" value="Homeodomain-like_sf"/>
</dbReference>
<dbReference type="Proteomes" id="UP000823863">
    <property type="component" value="Unassembled WGS sequence"/>
</dbReference>
<sequence>MPPKAKVTREMILQTVFQITREQGFEAVNARSIAESLNCSTRPIFTCYENMEELKKEFLDCAFAFYEEYTRAWGRGNAFRPPLLLPLSYIQFAREESRLFELLFVRDLDLDMTRAEDFYREIGNEKKAESFGAQIGVERERAKAIFFDLFLYSHGIAVLTAAGKVALKREECEGMLSHMLDALTAAERRTGREG</sequence>
<evidence type="ECO:0000313" key="1">
    <source>
        <dbReference type="EMBL" id="HJC65751.1"/>
    </source>
</evidence>
<proteinExistence type="predicted"/>
<dbReference type="AlphaFoldDB" id="A0A9D2PU21"/>
<protein>
    <submittedName>
        <fullName evidence="1">TetR/AcrR family transcriptional regulator</fullName>
    </submittedName>
</protein>
<dbReference type="SUPFAM" id="SSF48498">
    <property type="entry name" value="Tetracyclin repressor-like, C-terminal domain"/>
    <property type="match status" value="1"/>
</dbReference>
<dbReference type="Gene3D" id="1.10.357.10">
    <property type="entry name" value="Tetracycline Repressor, domain 2"/>
    <property type="match status" value="1"/>
</dbReference>
<gene>
    <name evidence="1" type="ORF">H9931_03390</name>
</gene>
<dbReference type="InterPro" id="IPR036271">
    <property type="entry name" value="Tet_transcr_reg_TetR-rel_C_sf"/>
</dbReference>
<accession>A0A9D2PU21</accession>
<dbReference type="SUPFAM" id="SSF46689">
    <property type="entry name" value="Homeodomain-like"/>
    <property type="match status" value="1"/>
</dbReference>
<comment type="caution">
    <text evidence="1">The sequence shown here is derived from an EMBL/GenBank/DDBJ whole genome shotgun (WGS) entry which is preliminary data.</text>
</comment>
<name>A0A9D2PU21_9FIRM</name>
<reference evidence="1" key="1">
    <citation type="journal article" date="2021" name="PeerJ">
        <title>Extensive microbial diversity within the chicken gut microbiome revealed by metagenomics and culture.</title>
        <authorList>
            <person name="Gilroy R."/>
            <person name="Ravi A."/>
            <person name="Getino M."/>
            <person name="Pursley I."/>
            <person name="Horton D.L."/>
            <person name="Alikhan N.F."/>
            <person name="Baker D."/>
            <person name="Gharbi K."/>
            <person name="Hall N."/>
            <person name="Watson M."/>
            <person name="Adriaenssens E.M."/>
            <person name="Foster-Nyarko E."/>
            <person name="Jarju S."/>
            <person name="Secka A."/>
            <person name="Antonio M."/>
            <person name="Oren A."/>
            <person name="Chaudhuri R.R."/>
            <person name="La Ragione R."/>
            <person name="Hildebrand F."/>
            <person name="Pallen M.J."/>
        </authorList>
    </citation>
    <scope>NUCLEOTIDE SEQUENCE</scope>
    <source>
        <strain evidence="1">CHK198-12963</strain>
    </source>
</reference>